<dbReference type="Proteomes" id="UP000239720">
    <property type="component" value="Unassembled WGS sequence"/>
</dbReference>
<dbReference type="OrthoDB" id="357294at2"/>
<protein>
    <recommendedName>
        <fullName evidence="3">TraB family protein</fullName>
    </recommendedName>
</protein>
<gene>
    <name evidence="1" type="ORF">B9R14_04680</name>
</gene>
<organism evidence="1 2">
    <name type="scientific">Acetivibrio saccincola</name>
    <dbReference type="NCBI Taxonomy" id="1677857"/>
    <lineage>
        <taxon>Bacteria</taxon>
        <taxon>Bacillati</taxon>
        <taxon>Bacillota</taxon>
        <taxon>Clostridia</taxon>
        <taxon>Eubacteriales</taxon>
        <taxon>Oscillospiraceae</taxon>
        <taxon>Acetivibrio</taxon>
    </lineage>
</organism>
<dbReference type="EMBL" id="NEMB01000003">
    <property type="protein sequence ID" value="PQQ68258.1"/>
    <property type="molecule type" value="Genomic_DNA"/>
</dbReference>
<sequence>MYFVVVGAGHMVGETGIIAQLEKEGIYQIKQVK</sequence>
<comment type="caution">
    <text evidence="1">The sequence shown here is derived from an EMBL/GenBank/DDBJ whole genome shotgun (WGS) entry which is preliminary data.</text>
</comment>
<proteinExistence type="predicted"/>
<dbReference type="InterPro" id="IPR002816">
    <property type="entry name" value="TraB/PrgY/GumN_fam"/>
</dbReference>
<dbReference type="AlphaFoldDB" id="A0A2S8RES8"/>
<evidence type="ECO:0008006" key="3">
    <source>
        <dbReference type="Google" id="ProtNLM"/>
    </source>
</evidence>
<evidence type="ECO:0000313" key="1">
    <source>
        <dbReference type="EMBL" id="PQQ68258.1"/>
    </source>
</evidence>
<reference evidence="1 2" key="1">
    <citation type="journal article" date="2018" name="Syst. Appl. Microbiol.">
        <title>Characterization and high-quality draft genome sequence of Herbivorax saccincola A7, an anaerobic, alkaliphilic, thermophilic, cellulolytic, and xylanolytic bacterium.</title>
        <authorList>
            <person name="Aikawa S."/>
            <person name="Baramee S."/>
            <person name="Sermsathanaswadi J."/>
            <person name="Thianheng P."/>
            <person name="Tachaapaikoon C."/>
            <person name="Shikata A."/>
            <person name="Waeonukul R."/>
            <person name="Pason P."/>
            <person name="Ratanakhanokchai K."/>
            <person name="Kosugi A."/>
        </authorList>
    </citation>
    <scope>NUCLEOTIDE SEQUENCE [LARGE SCALE GENOMIC DNA]</scope>
    <source>
        <strain evidence="1 2">A7</strain>
    </source>
</reference>
<name>A0A2S8RES8_9FIRM</name>
<dbReference type="Pfam" id="PF01963">
    <property type="entry name" value="TraB_PrgY_gumN"/>
    <property type="match status" value="1"/>
</dbReference>
<accession>A0A2S8RES8</accession>
<evidence type="ECO:0000313" key="2">
    <source>
        <dbReference type="Proteomes" id="UP000239720"/>
    </source>
</evidence>